<feature type="transmembrane region" description="Helical" evidence="6">
    <location>
        <begin position="228"/>
        <end position="247"/>
    </location>
</feature>
<feature type="transmembrane region" description="Helical" evidence="6">
    <location>
        <begin position="453"/>
        <end position="476"/>
    </location>
</feature>
<comment type="caution">
    <text evidence="8">The sequence shown here is derived from an EMBL/GenBank/DDBJ whole genome shotgun (WGS) entry which is preliminary data.</text>
</comment>
<reference evidence="8 9" key="1">
    <citation type="submission" date="2020-12" db="EMBL/GenBank/DDBJ databases">
        <title>Metabolic potential, ecology and presence of endohyphal bacteria is reflected in genomic diversity of Mucoromycotina.</title>
        <authorList>
            <person name="Muszewska A."/>
            <person name="Okrasinska A."/>
            <person name="Steczkiewicz K."/>
            <person name="Drgas O."/>
            <person name="Orlowska M."/>
            <person name="Perlinska-Lenart U."/>
            <person name="Aleksandrzak-Piekarczyk T."/>
            <person name="Szatraj K."/>
            <person name="Zielenkiewicz U."/>
            <person name="Pilsyk S."/>
            <person name="Malc E."/>
            <person name="Mieczkowski P."/>
            <person name="Kruszewska J.S."/>
            <person name="Biernat P."/>
            <person name="Pawlowska J."/>
        </authorList>
    </citation>
    <scope>NUCLEOTIDE SEQUENCE [LARGE SCALE GENOMIC DNA]</scope>
    <source>
        <strain evidence="8 9">CBS 142.35</strain>
    </source>
</reference>
<protein>
    <recommendedName>
        <fullName evidence="7">Major facilitator superfamily (MFS) profile domain-containing protein</fullName>
    </recommendedName>
</protein>
<feature type="domain" description="Major facilitator superfamily (MFS) profile" evidence="7">
    <location>
        <begin position="452"/>
        <end position="641"/>
    </location>
</feature>
<feature type="transmembrane region" description="Helical" evidence="6">
    <location>
        <begin position="585"/>
        <end position="606"/>
    </location>
</feature>
<dbReference type="OrthoDB" id="515887at2759"/>
<evidence type="ECO:0000256" key="3">
    <source>
        <dbReference type="ARBA" id="ARBA00022692"/>
    </source>
</evidence>
<feature type="transmembrane region" description="Helical" evidence="6">
    <location>
        <begin position="203"/>
        <end position="222"/>
    </location>
</feature>
<dbReference type="GO" id="GO:0022857">
    <property type="term" value="F:transmembrane transporter activity"/>
    <property type="evidence" value="ECO:0007669"/>
    <property type="project" value="InterPro"/>
</dbReference>
<gene>
    <name evidence="8" type="ORF">INT45_003491</name>
</gene>
<name>A0A8H7S8N5_9FUNG</name>
<evidence type="ECO:0000313" key="8">
    <source>
        <dbReference type="EMBL" id="KAG2223767.1"/>
    </source>
</evidence>
<feature type="transmembrane region" description="Helical" evidence="6">
    <location>
        <begin position="488"/>
        <end position="506"/>
    </location>
</feature>
<dbReference type="PROSITE" id="PS50850">
    <property type="entry name" value="MFS"/>
    <property type="match status" value="1"/>
</dbReference>
<feature type="transmembrane region" description="Helical" evidence="6">
    <location>
        <begin position="612"/>
        <end position="632"/>
    </location>
</feature>
<keyword evidence="5 6" id="KW-0472">Membrane</keyword>
<evidence type="ECO:0000256" key="1">
    <source>
        <dbReference type="ARBA" id="ARBA00004141"/>
    </source>
</evidence>
<feature type="transmembrane region" description="Helical" evidence="6">
    <location>
        <begin position="69"/>
        <end position="92"/>
    </location>
</feature>
<dbReference type="InterPro" id="IPR020846">
    <property type="entry name" value="MFS_dom"/>
</dbReference>
<dbReference type="InterPro" id="IPR036259">
    <property type="entry name" value="MFS_trans_sf"/>
</dbReference>
<comment type="similarity">
    <text evidence="2">Belongs to the major facilitator superfamily. MFSD6 family.</text>
</comment>
<dbReference type="PANTHER" id="PTHR16172:SF41">
    <property type="entry name" value="MAJOR FACILITATOR SUPERFAMILY DOMAIN-CONTAINING PROTEIN 6-LIKE"/>
    <property type="match status" value="1"/>
</dbReference>
<dbReference type="InterPro" id="IPR024989">
    <property type="entry name" value="MFS_assoc_dom"/>
</dbReference>
<proteinExistence type="inferred from homology"/>
<feature type="transmembrane region" description="Helical" evidence="6">
    <location>
        <begin position="38"/>
        <end position="57"/>
    </location>
</feature>
<dbReference type="InterPro" id="IPR051717">
    <property type="entry name" value="MFS_MFSD6"/>
</dbReference>
<feature type="transmembrane region" description="Helical" evidence="6">
    <location>
        <begin position="518"/>
        <end position="537"/>
    </location>
</feature>
<dbReference type="SUPFAM" id="SSF103473">
    <property type="entry name" value="MFS general substrate transporter"/>
    <property type="match status" value="1"/>
</dbReference>
<evidence type="ECO:0000256" key="4">
    <source>
        <dbReference type="ARBA" id="ARBA00022989"/>
    </source>
</evidence>
<organism evidence="8 9">
    <name type="scientific">Circinella minor</name>
    <dbReference type="NCBI Taxonomy" id="1195481"/>
    <lineage>
        <taxon>Eukaryota</taxon>
        <taxon>Fungi</taxon>
        <taxon>Fungi incertae sedis</taxon>
        <taxon>Mucoromycota</taxon>
        <taxon>Mucoromycotina</taxon>
        <taxon>Mucoromycetes</taxon>
        <taxon>Mucorales</taxon>
        <taxon>Lichtheimiaceae</taxon>
        <taxon>Circinella</taxon>
    </lineage>
</organism>
<comment type="subcellular location">
    <subcellularLocation>
        <location evidence="1">Membrane</location>
        <topology evidence="1">Multi-pass membrane protein</topology>
    </subcellularLocation>
</comment>
<dbReference type="Proteomes" id="UP000646827">
    <property type="component" value="Unassembled WGS sequence"/>
</dbReference>
<feature type="transmembrane region" description="Helical" evidence="6">
    <location>
        <begin position="543"/>
        <end position="564"/>
    </location>
</feature>
<dbReference type="Gene3D" id="1.20.1250.20">
    <property type="entry name" value="MFS general substrate transporter like domains"/>
    <property type="match status" value="3"/>
</dbReference>
<evidence type="ECO:0000313" key="9">
    <source>
        <dbReference type="Proteomes" id="UP000646827"/>
    </source>
</evidence>
<dbReference type="Pfam" id="PF12832">
    <property type="entry name" value="MFS_1_like"/>
    <property type="match status" value="1"/>
</dbReference>
<evidence type="ECO:0000256" key="2">
    <source>
        <dbReference type="ARBA" id="ARBA00005241"/>
    </source>
</evidence>
<evidence type="ECO:0000259" key="7">
    <source>
        <dbReference type="PROSITE" id="PS50850"/>
    </source>
</evidence>
<evidence type="ECO:0000256" key="6">
    <source>
        <dbReference type="SAM" id="Phobius"/>
    </source>
</evidence>
<keyword evidence="3 6" id="KW-0812">Transmembrane</keyword>
<dbReference type="GO" id="GO:0016020">
    <property type="term" value="C:membrane"/>
    <property type="evidence" value="ECO:0007669"/>
    <property type="project" value="UniProtKB-SubCell"/>
</dbReference>
<accession>A0A8H7S8N5</accession>
<dbReference type="PANTHER" id="PTHR16172">
    <property type="entry name" value="MAJOR FACILITATOR SUPERFAMILY DOMAIN-CONTAINING PROTEIN 6-LIKE"/>
    <property type="match status" value="1"/>
</dbReference>
<feature type="transmembrane region" description="Helical" evidence="6">
    <location>
        <begin position="7"/>
        <end position="26"/>
    </location>
</feature>
<evidence type="ECO:0000256" key="5">
    <source>
        <dbReference type="ARBA" id="ARBA00023136"/>
    </source>
</evidence>
<dbReference type="EMBL" id="JAEPRB010000055">
    <property type="protein sequence ID" value="KAG2223767.1"/>
    <property type="molecule type" value="Genomic_DNA"/>
</dbReference>
<sequence length="641" mass="70614">MYTLCKFLYITVFALLSAAQPYLQLYYHDALGFSSNQIGLVLAIAPFIQSFACPLWTGLVDKRPNLHGVVMAMTSFIGGVAVIGVMLLGHIVSSTLNQKNSINDIDFDIKAILSLRSPIFLKEAENYYYYHYQQHGNNNNNSEYIILKEELQEQSLDNATVVWITSALALIFAFFTLPNVSLVDSAVMKILGPNKILYGEQRLWGSVSTGLTILIVGVLMDISGNVDVIFWVFGVSTISFITCALMTNVTNNNSEIFGGLGQEDHENMPGFCPSTLINDDHMRAIEGCDPKQTLLVNNNNYNQYQEKEKALQFNNKNYQSISLFNNNNNSRPNYPSNAIDINDNNGVSQITHEITTPTILNLSKTKSRRSILSTAHTLRDEADEQLEDTDSMDINLAIPRKASLEDSMDALVFETNNNSNGESSSGGSNIVVHTSEEVHDESLSHLLFKSPRVLCFLITTLLFGIVLSMIVNFLFLFLNHDLHTPTSWIGWTGPLGGITELLCFCFSKQMTECLGTTGLIIVSHAAIIVRCLAYTILSPDTLTTNISALLLQTLHGIGFGIFWGTAVKEMDALFPSRQRAMAQGILGALHTGLGTGGGALIGGYLYQYFGAIWLFRSAAALACASILIFGFGRLKRFDVSN</sequence>
<keyword evidence="9" id="KW-1185">Reference proteome</keyword>
<keyword evidence="4 6" id="KW-1133">Transmembrane helix</keyword>
<dbReference type="AlphaFoldDB" id="A0A8H7S8N5"/>
<feature type="transmembrane region" description="Helical" evidence="6">
    <location>
        <begin position="161"/>
        <end position="182"/>
    </location>
</feature>